<dbReference type="STRING" id="1355015.LK06_009250"/>
<evidence type="ECO:0000313" key="3">
    <source>
        <dbReference type="Proteomes" id="UP000031501"/>
    </source>
</evidence>
<feature type="transmembrane region" description="Helical" evidence="1">
    <location>
        <begin position="53"/>
        <end position="71"/>
    </location>
</feature>
<dbReference type="Proteomes" id="UP000031501">
    <property type="component" value="Chromosome"/>
</dbReference>
<keyword evidence="2" id="KW-0808">Transferase</keyword>
<dbReference type="GO" id="GO:0016740">
    <property type="term" value="F:transferase activity"/>
    <property type="evidence" value="ECO:0007669"/>
    <property type="project" value="UniProtKB-KW"/>
</dbReference>
<name>A0A221P851_9ACTN</name>
<keyword evidence="1" id="KW-0472">Membrane</keyword>
<dbReference type="KEGG" id="splu:LK06_009250"/>
<feature type="transmembrane region" description="Helical" evidence="1">
    <location>
        <begin position="107"/>
        <end position="131"/>
    </location>
</feature>
<keyword evidence="1" id="KW-1133">Transmembrane helix</keyword>
<dbReference type="AlphaFoldDB" id="A0A221P851"/>
<dbReference type="RefSeq" id="WP_039657194.1">
    <property type="nucleotide sequence ID" value="NZ_CP021080.1"/>
</dbReference>
<keyword evidence="3" id="KW-1185">Reference proteome</keyword>
<organism evidence="2 3">
    <name type="scientific">Streptomyces pluripotens</name>
    <dbReference type="NCBI Taxonomy" id="1355015"/>
    <lineage>
        <taxon>Bacteria</taxon>
        <taxon>Bacillati</taxon>
        <taxon>Actinomycetota</taxon>
        <taxon>Actinomycetes</taxon>
        <taxon>Kitasatosporales</taxon>
        <taxon>Streptomycetaceae</taxon>
        <taxon>Streptomyces</taxon>
    </lineage>
</organism>
<evidence type="ECO:0000256" key="1">
    <source>
        <dbReference type="SAM" id="Phobius"/>
    </source>
</evidence>
<dbReference type="Gene3D" id="3.40.720.10">
    <property type="entry name" value="Alkaline Phosphatase, subunit A"/>
    <property type="match status" value="1"/>
</dbReference>
<reference evidence="2 3" key="1">
    <citation type="submission" date="2017-07" db="EMBL/GenBank/DDBJ databases">
        <title>Genome sequence of Streptomyces pluripotens MUSC 137T.</title>
        <authorList>
            <person name="Ser H.-L."/>
            <person name="Lee L.-H."/>
        </authorList>
    </citation>
    <scope>NUCLEOTIDE SEQUENCE [LARGE SCALE GENOMIC DNA]</scope>
    <source>
        <strain evidence="2 3">MUSC 137</strain>
    </source>
</reference>
<proteinExistence type="predicted"/>
<dbReference type="OrthoDB" id="1376015at2"/>
<dbReference type="EMBL" id="CP022433">
    <property type="protein sequence ID" value="ASN28312.1"/>
    <property type="molecule type" value="Genomic_DNA"/>
</dbReference>
<dbReference type="SUPFAM" id="SSF53649">
    <property type="entry name" value="Alkaline phosphatase-like"/>
    <property type="match status" value="1"/>
</dbReference>
<keyword evidence="1" id="KW-0812">Transmembrane</keyword>
<accession>A0A221P851</accession>
<protein>
    <submittedName>
        <fullName evidence="2">CDP-alcohol phosphatidyltransferase</fullName>
    </submittedName>
</protein>
<gene>
    <name evidence="2" type="ORF">LK07_10360</name>
</gene>
<dbReference type="InterPro" id="IPR017850">
    <property type="entry name" value="Alkaline_phosphatase_core_sf"/>
</dbReference>
<feature type="transmembrane region" description="Helical" evidence="1">
    <location>
        <begin position="143"/>
        <end position="163"/>
    </location>
</feature>
<evidence type="ECO:0000313" key="2">
    <source>
        <dbReference type="EMBL" id="ASN28312.1"/>
    </source>
</evidence>
<sequence>MTVTVLAAALVVAALVLPNTVVGLGPVKFTRIPAEAVIVAAVTLALPRRPRIALAAVTGVALAALTVLNVLDMGFKQYLGRSFNVVLDWELLGDAESYLKDSLGGTATLAAVAGVITLVLLLFILLPLSAVRLSNLLARHPNAATRGTLIAGVVWITCSSLGLQISGVPIASDNAATALKIQSRRVSNTLQDEAEFAKVAKVDAFGNTPGSQLVPDLRGKDMIFTFIESYGRSAVEDPIIAPGVDRTLDASTKALAKSGFHAKSGWLTSATYGGSSWLGHSTTMSGLWISNQQRYRTVMASDHLSLTEAFKKTGAFDTVGVMPGVQKGWPEAKWYGLDKVYNAFQLGYKGPKFSWSTMPDQYALQQYQDRVHSKKRTDGKALMSFLILTSSHQPWAPIPKMVGWDQLGDGSIFKGIQAAGNKPADIIADTTKSRQEYGKSIQYSVTALTQWLERYGKDNTVLVFLGDHQPIARVSGNHASRDVPISIVAKDPKVLDKITDWGWTDGLRPAHNAPVWKMSAFRDHFLTAYGSTPHPRKD</sequence>